<evidence type="ECO:0000313" key="1">
    <source>
        <dbReference type="EMBL" id="PIC12043.1"/>
    </source>
</evidence>
<reference evidence="3" key="1">
    <citation type="submission" date="2017-10" db="EMBL/GenBank/DDBJ databases">
        <title>Rapid genome shrinkage in a self-fertile nematode reveals novel sperm competition proteins.</title>
        <authorList>
            <person name="Yin D."/>
            <person name="Schwarz E.M."/>
            <person name="Thomas C.G."/>
            <person name="Felde R.L."/>
            <person name="Korf I.F."/>
            <person name="Cutter A.D."/>
            <person name="Schartner C.M."/>
            <person name="Ralston E.J."/>
            <person name="Meyer B.J."/>
            <person name="Haag E.S."/>
        </authorList>
    </citation>
    <scope>NUCLEOTIDE SEQUENCE [LARGE SCALE GENOMIC DNA]</scope>
    <source>
        <strain evidence="3">JU1422</strain>
    </source>
</reference>
<protein>
    <submittedName>
        <fullName evidence="2">Uncharacterized protein</fullName>
    </submittedName>
</protein>
<name>A0A2G5SAW3_9PELO</name>
<evidence type="ECO:0000313" key="3">
    <source>
        <dbReference type="Proteomes" id="UP000230233"/>
    </source>
</evidence>
<dbReference type="Proteomes" id="UP000230233">
    <property type="component" value="Unassembled WGS sequence"/>
</dbReference>
<keyword evidence="3" id="KW-1185">Reference proteome</keyword>
<dbReference type="EMBL" id="PDUG01000029">
    <property type="protein sequence ID" value="PIC12043.1"/>
    <property type="molecule type" value="Genomic_DNA"/>
</dbReference>
<reference evidence="2" key="2">
    <citation type="journal article" date="2018" name="Science">
        <title>Rapid genome shrinkage in a self-fertile nematode reveals sperm competition proteins.</title>
        <authorList>
            <person name="Yin D."/>
            <person name="Schwarz E.M."/>
            <person name="Thomas C.G."/>
            <person name="Felde R.L."/>
            <person name="Korf I.F."/>
            <person name="Cutter A.D."/>
            <person name="Schartner C.M."/>
            <person name="Ralston E.J."/>
            <person name="Meyer B.J."/>
            <person name="Haag E.S."/>
        </authorList>
    </citation>
    <scope>NUCLEOTIDE SEQUENCE</scope>
    <source>
        <strain evidence="2">JU1422</strain>
    </source>
</reference>
<dbReference type="EMBL" id="PDUG01000029">
    <property type="protein sequence ID" value="PIC12046.1"/>
    <property type="molecule type" value="Genomic_DNA"/>
</dbReference>
<comment type="caution">
    <text evidence="2">The sequence shown here is derived from an EMBL/GenBank/DDBJ whole genome shotgun (WGS) entry which is preliminary data.</text>
</comment>
<gene>
    <name evidence="1" type="ORF">B9Z55_028666</name>
    <name evidence="2" type="ORF">B9Z55_028669</name>
</gene>
<accession>A0A2G5SAW3</accession>
<dbReference type="AlphaFoldDB" id="A0A2G5SAW3"/>
<sequence length="104" mass="12234">MQNRISGEFKFPQFGDDSILPRYNLPTIQCRSRRNWVYFATGRLEKGLIISCQVHNYGTSKTFSFHRWIVAHFGPVFGRNVDFQVGRRSRKWLTACRADICFVQ</sequence>
<organism evidence="2 3">
    <name type="scientific">Caenorhabditis nigoni</name>
    <dbReference type="NCBI Taxonomy" id="1611254"/>
    <lineage>
        <taxon>Eukaryota</taxon>
        <taxon>Metazoa</taxon>
        <taxon>Ecdysozoa</taxon>
        <taxon>Nematoda</taxon>
        <taxon>Chromadorea</taxon>
        <taxon>Rhabditida</taxon>
        <taxon>Rhabditina</taxon>
        <taxon>Rhabditomorpha</taxon>
        <taxon>Rhabditoidea</taxon>
        <taxon>Rhabditidae</taxon>
        <taxon>Peloderinae</taxon>
        <taxon>Caenorhabditis</taxon>
    </lineage>
</organism>
<evidence type="ECO:0000313" key="2">
    <source>
        <dbReference type="EMBL" id="PIC12046.1"/>
    </source>
</evidence>
<proteinExistence type="predicted"/>